<evidence type="ECO:0000256" key="4">
    <source>
        <dbReference type="ARBA" id="ARBA00023136"/>
    </source>
</evidence>
<dbReference type="AlphaFoldDB" id="A0A381PZC2"/>
<evidence type="ECO:0000256" key="3">
    <source>
        <dbReference type="ARBA" id="ARBA00022989"/>
    </source>
</evidence>
<evidence type="ECO:0000256" key="5">
    <source>
        <dbReference type="SAM" id="Phobius"/>
    </source>
</evidence>
<feature type="transmembrane region" description="Helical" evidence="5">
    <location>
        <begin position="104"/>
        <end position="127"/>
    </location>
</feature>
<comment type="subcellular location">
    <subcellularLocation>
        <location evidence="1">Membrane</location>
        <topology evidence="1">Multi-pass membrane protein</topology>
    </subcellularLocation>
</comment>
<dbReference type="EMBL" id="UINC01001150">
    <property type="protein sequence ID" value="SUZ72402.1"/>
    <property type="molecule type" value="Genomic_DNA"/>
</dbReference>
<keyword evidence="2 5" id="KW-0812">Transmembrane</keyword>
<feature type="transmembrane region" description="Helical" evidence="5">
    <location>
        <begin position="139"/>
        <end position="157"/>
    </location>
</feature>
<protein>
    <recommendedName>
        <fullName evidence="7">Membrane transporter protein</fullName>
    </recommendedName>
</protein>
<keyword evidence="3 5" id="KW-1133">Transmembrane helix</keyword>
<feature type="transmembrane region" description="Helical" evidence="5">
    <location>
        <begin position="52"/>
        <end position="70"/>
    </location>
</feature>
<feature type="transmembrane region" description="Helical" evidence="5">
    <location>
        <begin position="75"/>
        <end position="92"/>
    </location>
</feature>
<evidence type="ECO:0000256" key="1">
    <source>
        <dbReference type="ARBA" id="ARBA00004141"/>
    </source>
</evidence>
<reference evidence="6" key="1">
    <citation type="submission" date="2018-05" db="EMBL/GenBank/DDBJ databases">
        <authorList>
            <person name="Lanie J.A."/>
            <person name="Ng W.-L."/>
            <person name="Kazmierczak K.M."/>
            <person name="Andrzejewski T.M."/>
            <person name="Davidsen T.M."/>
            <person name="Wayne K.J."/>
            <person name="Tettelin H."/>
            <person name="Glass J.I."/>
            <person name="Rusch D."/>
            <person name="Podicherti R."/>
            <person name="Tsui H.-C.T."/>
            <person name="Winkler M.E."/>
        </authorList>
    </citation>
    <scope>NUCLEOTIDE SEQUENCE</scope>
</reference>
<feature type="transmembrane region" description="Helical" evidence="5">
    <location>
        <begin position="12"/>
        <end position="32"/>
    </location>
</feature>
<evidence type="ECO:0000256" key="2">
    <source>
        <dbReference type="ARBA" id="ARBA00022692"/>
    </source>
</evidence>
<organism evidence="6">
    <name type="scientific">marine metagenome</name>
    <dbReference type="NCBI Taxonomy" id="408172"/>
    <lineage>
        <taxon>unclassified sequences</taxon>
        <taxon>metagenomes</taxon>
        <taxon>ecological metagenomes</taxon>
    </lineage>
</organism>
<proteinExistence type="predicted"/>
<gene>
    <name evidence="6" type="ORF">METZ01_LOCUS25256</name>
</gene>
<feature type="transmembrane region" description="Helical" evidence="5">
    <location>
        <begin position="194"/>
        <end position="212"/>
    </location>
</feature>
<dbReference type="InterPro" id="IPR002781">
    <property type="entry name" value="TM_pro_TauE-like"/>
</dbReference>
<feature type="transmembrane region" description="Helical" evidence="5">
    <location>
        <begin position="163"/>
        <end position="182"/>
    </location>
</feature>
<keyword evidence="4 5" id="KW-0472">Membrane</keyword>
<evidence type="ECO:0000313" key="6">
    <source>
        <dbReference type="EMBL" id="SUZ72402.1"/>
    </source>
</evidence>
<dbReference type="GO" id="GO:0016020">
    <property type="term" value="C:membrane"/>
    <property type="evidence" value="ECO:0007669"/>
    <property type="project" value="UniProtKB-SubCell"/>
</dbReference>
<evidence type="ECO:0008006" key="7">
    <source>
        <dbReference type="Google" id="ProtNLM"/>
    </source>
</evidence>
<dbReference type="Pfam" id="PF01925">
    <property type="entry name" value="TauE"/>
    <property type="match status" value="1"/>
</dbReference>
<accession>A0A381PZC2</accession>
<sequence length="217" mass="22059">MGIGAALVAGPTLMTIDSALLPGPMLVMAMIVNVRNAVGDRASTDVGAWKRAVLGSPLGLAAGIVVLALLEQGTLAIVVSSFVLGAVALQLVGLRPPGGAVSHYLAGAATAFSSTVAALPGPMFVIFHGHRDPGTVRGTMAAFMLVATPAILTVLALNGQFGLRHLTLAAVLCPGMFLGLGLGRVLRPLIKGHWFRVVILAVASSSAALVLVREIAF</sequence>
<name>A0A381PZC2_9ZZZZ</name>